<dbReference type="PANTHER" id="PTHR39937">
    <property type="entry name" value="ATP SYNTHASE PROTEIN 8"/>
    <property type="match status" value="1"/>
</dbReference>
<evidence type="ECO:0000256" key="11">
    <source>
        <dbReference type="ARBA" id="ARBA00023310"/>
    </source>
</evidence>
<evidence type="ECO:0000256" key="12">
    <source>
        <dbReference type="ARBA" id="ARBA00053067"/>
    </source>
</evidence>
<dbReference type="GO" id="GO:0015078">
    <property type="term" value="F:proton transmembrane transporter activity"/>
    <property type="evidence" value="ECO:0007669"/>
    <property type="project" value="InterPro"/>
</dbReference>
<evidence type="ECO:0000256" key="13">
    <source>
        <dbReference type="ARBA" id="ARBA00064647"/>
    </source>
</evidence>
<geneLocation type="mitochondrion" evidence="16"/>
<evidence type="ECO:0000256" key="3">
    <source>
        <dbReference type="ARBA" id="ARBA00022448"/>
    </source>
</evidence>
<comment type="similarity">
    <text evidence="2 14">Belongs to the ATPase protein 8 family.</text>
</comment>
<dbReference type="EMBL" id="KY747492">
    <property type="protein sequence ID" value="ASK85704.1"/>
    <property type="molecule type" value="Genomic_DNA"/>
</dbReference>
<keyword evidence="8 14" id="KW-0406">Ion transport</keyword>
<keyword evidence="3 14" id="KW-0813">Transport</keyword>
<evidence type="ECO:0000256" key="7">
    <source>
        <dbReference type="ARBA" id="ARBA00022989"/>
    </source>
</evidence>
<comment type="subunit">
    <text evidence="13">Component of the ATP synthase complex composed at least of ATP5F1A/subunit alpha, ATP5F1B/subunit beta, ATP5MC1/subunit c (homooctomer), MT-ATP6/subunit a, MT-ATP8/subunit 8, ATP5ME/subunit e, ATP5MF/subunit f, ATP5MG/subunit g, ATP5MK/subunit k, ATP5MJ/subunit j, ATP5F1C/subunit gamma, ATP5F1D/subunit delta, ATP5F1E/subunit epsilon, ATP5PF/subunit F6, ATP5PB/subunit b, ATP5PD/subunit d, ATP5PO/subunit OSCP. ATP synthase complex consists of a soluble F(1) head domain (subunits alpha(3) and beta(3)) - the catalytic core - and a membrane F(0) domain - the membrane proton channel (subunits c, a, 8, e, f, g, k and j). These two domains are linked by a central stalk (subunits gamma, delta, and epsilon) rotating inside the F1 region and a stationary peripheral stalk (subunits F6, b, d, and OSCP).</text>
</comment>
<dbReference type="RefSeq" id="YP_009408775.1">
    <property type="nucleotide sequence ID" value="NC_035493.1"/>
</dbReference>
<keyword evidence="6 14" id="KW-0375">Hydrogen ion transport</keyword>
<dbReference type="InterPro" id="IPR050635">
    <property type="entry name" value="ATPase_protein_8"/>
</dbReference>
<gene>
    <name evidence="16" type="primary">ATP8</name>
</gene>
<evidence type="ECO:0000256" key="14">
    <source>
        <dbReference type="RuleBase" id="RU003661"/>
    </source>
</evidence>
<dbReference type="CTD" id="4509"/>
<sequence>MPQLNPAPWLATLVFSWLVFLIVVPMKILAHIYPNGLTSQSTQNPETAPWTWPWY</sequence>
<evidence type="ECO:0000313" key="16">
    <source>
        <dbReference type="EMBL" id="ASK85704.1"/>
    </source>
</evidence>
<evidence type="ECO:0000256" key="1">
    <source>
        <dbReference type="ARBA" id="ARBA00004304"/>
    </source>
</evidence>
<keyword evidence="11" id="KW-0066">ATP synthesis</keyword>
<name>A0A343ER92_ETHOK</name>
<comment type="subcellular location">
    <subcellularLocation>
        <location evidence="1 14">Mitochondrion membrane</location>
        <topology evidence="1 14">Single-pass membrane protein</topology>
    </subcellularLocation>
</comment>
<dbReference type="GO" id="GO:0015986">
    <property type="term" value="P:proton motive force-driven ATP synthesis"/>
    <property type="evidence" value="ECO:0007669"/>
    <property type="project" value="InterPro"/>
</dbReference>
<dbReference type="GO" id="GO:0031966">
    <property type="term" value="C:mitochondrial membrane"/>
    <property type="evidence" value="ECO:0007669"/>
    <property type="project" value="UniProtKB-SubCell"/>
</dbReference>
<dbReference type="GeneID" id="33868641"/>
<keyword evidence="9 14" id="KW-0496">Mitochondrion</keyword>
<evidence type="ECO:0000256" key="9">
    <source>
        <dbReference type="ARBA" id="ARBA00023128"/>
    </source>
</evidence>
<reference evidence="16" key="1">
    <citation type="journal article" date="2017" name="Conserv Genet Resour">
        <title>The complete mitochondrial genome of Etheostoma okaloosae (Perciformes:Percidae).</title>
        <authorList>
            <person name="Huang T."/>
            <person name="Bi G."/>
            <person name="Han Y."/>
        </authorList>
    </citation>
    <scope>NUCLEOTIDE SEQUENCE</scope>
</reference>
<comment type="function">
    <text evidence="12">Subunit 8, of the mitochondrial membrane ATP synthase complex (F(1)F(0) ATP synthase or Complex V) that produces ATP from ADP in the presence of a proton gradient across the membrane which is generated by electron transport complexes of the respiratory chain. ATP synthase complex consist of a soluble F(1) head domain - the catalytic core - and a membrane F(1) domain - the membrane proton channel. These two domains are linked by a central stalk rotating inside the F(1) region and a stationary peripheral stalk. During catalysis, ATP synthesis in the catalytic domain of F(1) is coupled via a rotary mechanism of the central stalk subunits to proton translocation. In vivo, can only synthesize ATP although its ATP hydrolase activity can be activated artificially in vitro. Part of the complex F(0) domain.</text>
</comment>
<dbReference type="PANTHER" id="PTHR39937:SF1">
    <property type="entry name" value="ATP SYNTHASE PROTEIN 8"/>
    <property type="match status" value="1"/>
</dbReference>
<keyword evidence="7 15" id="KW-1133">Transmembrane helix</keyword>
<evidence type="ECO:0000256" key="10">
    <source>
        <dbReference type="ARBA" id="ARBA00023136"/>
    </source>
</evidence>
<keyword evidence="4 14" id="KW-0138">CF(0)</keyword>
<evidence type="ECO:0000256" key="15">
    <source>
        <dbReference type="SAM" id="Phobius"/>
    </source>
</evidence>
<accession>A0A343ER92</accession>
<evidence type="ECO:0000256" key="4">
    <source>
        <dbReference type="ARBA" id="ARBA00022547"/>
    </source>
</evidence>
<proteinExistence type="inferred from homology"/>
<protein>
    <recommendedName>
        <fullName evidence="14">ATP synthase complex subunit 8</fullName>
    </recommendedName>
</protein>
<dbReference type="Pfam" id="PF00895">
    <property type="entry name" value="ATP-synt_8"/>
    <property type="match status" value="1"/>
</dbReference>
<organism evidence="16">
    <name type="scientific">Etheostoma okaloosae</name>
    <name type="common">Okaloosa darter</name>
    <name type="synonym">Villora okaloosae</name>
    <dbReference type="NCBI Taxonomy" id="417933"/>
    <lineage>
        <taxon>Eukaryota</taxon>
        <taxon>Metazoa</taxon>
        <taxon>Chordata</taxon>
        <taxon>Craniata</taxon>
        <taxon>Vertebrata</taxon>
        <taxon>Euteleostomi</taxon>
        <taxon>Actinopterygii</taxon>
        <taxon>Neopterygii</taxon>
        <taxon>Teleostei</taxon>
        <taxon>Neoteleostei</taxon>
        <taxon>Acanthomorphata</taxon>
        <taxon>Eupercaria</taxon>
        <taxon>Perciformes</taxon>
        <taxon>Percoidei</taxon>
        <taxon>Percidae</taxon>
        <taxon>Etheostomatinae</taxon>
        <taxon>Etheostoma</taxon>
    </lineage>
</organism>
<dbReference type="GO" id="GO:0045259">
    <property type="term" value="C:proton-transporting ATP synthase complex"/>
    <property type="evidence" value="ECO:0007669"/>
    <property type="project" value="UniProtKB-KW"/>
</dbReference>
<evidence type="ECO:0000256" key="2">
    <source>
        <dbReference type="ARBA" id="ARBA00008892"/>
    </source>
</evidence>
<evidence type="ECO:0000256" key="5">
    <source>
        <dbReference type="ARBA" id="ARBA00022692"/>
    </source>
</evidence>
<evidence type="ECO:0000256" key="6">
    <source>
        <dbReference type="ARBA" id="ARBA00022781"/>
    </source>
</evidence>
<evidence type="ECO:0000256" key="8">
    <source>
        <dbReference type="ARBA" id="ARBA00023065"/>
    </source>
</evidence>
<dbReference type="AlphaFoldDB" id="A0A343ER92"/>
<feature type="transmembrane region" description="Helical" evidence="15">
    <location>
        <begin position="6"/>
        <end position="24"/>
    </location>
</feature>
<dbReference type="InterPro" id="IPR001421">
    <property type="entry name" value="ATP8_metazoa"/>
</dbReference>
<keyword evidence="5 14" id="KW-0812">Transmembrane</keyword>
<keyword evidence="10 15" id="KW-0472">Membrane</keyword>